<accession>A0A914APB7</accession>
<dbReference type="GO" id="GO:0045892">
    <property type="term" value="P:negative regulation of DNA-templated transcription"/>
    <property type="evidence" value="ECO:0007669"/>
    <property type="project" value="TreeGrafter"/>
</dbReference>
<feature type="compositionally biased region" description="Polar residues" evidence="12">
    <location>
        <begin position="489"/>
        <end position="500"/>
    </location>
</feature>
<dbReference type="PANTHER" id="PTHR21358">
    <property type="entry name" value="PROTEIN MAELSTROM HOMOLOG"/>
    <property type="match status" value="1"/>
</dbReference>
<evidence type="ECO:0000256" key="6">
    <source>
        <dbReference type="ARBA" id="ARBA00022782"/>
    </source>
</evidence>
<reference evidence="14" key="1">
    <citation type="submission" date="2022-11" db="UniProtKB">
        <authorList>
            <consortium name="EnsemblMetazoa"/>
        </authorList>
    </citation>
    <scope>IDENTIFICATION</scope>
</reference>
<evidence type="ECO:0000256" key="12">
    <source>
        <dbReference type="SAM" id="MobiDB-lite"/>
    </source>
</evidence>
<keyword evidence="6" id="KW-0221">Differentiation</keyword>
<comment type="subcellular location">
    <subcellularLocation>
        <location evidence="2">Cytoplasm</location>
    </subcellularLocation>
    <subcellularLocation>
        <location evidence="1">Nucleus</location>
    </subcellularLocation>
</comment>
<dbReference type="GO" id="GO:0060964">
    <property type="term" value="P:regulation of miRNA-mediated gene silencing"/>
    <property type="evidence" value="ECO:0007669"/>
    <property type="project" value="InterPro"/>
</dbReference>
<organism evidence="14 15">
    <name type="scientific">Patiria miniata</name>
    <name type="common">Bat star</name>
    <name type="synonym">Asterina miniata</name>
    <dbReference type="NCBI Taxonomy" id="46514"/>
    <lineage>
        <taxon>Eukaryota</taxon>
        <taxon>Metazoa</taxon>
        <taxon>Echinodermata</taxon>
        <taxon>Eleutherozoa</taxon>
        <taxon>Asterozoa</taxon>
        <taxon>Asteroidea</taxon>
        <taxon>Valvatacea</taxon>
        <taxon>Valvatida</taxon>
        <taxon>Asterinidae</taxon>
        <taxon>Patiria</taxon>
    </lineage>
</organism>
<dbReference type="GO" id="GO:0034587">
    <property type="term" value="P:piRNA processing"/>
    <property type="evidence" value="ECO:0007669"/>
    <property type="project" value="TreeGrafter"/>
</dbReference>
<dbReference type="InterPro" id="IPR024970">
    <property type="entry name" value="Maelstrom"/>
</dbReference>
<dbReference type="PANTHER" id="PTHR21358:SF4">
    <property type="entry name" value="PROTEIN MAELSTROM HOMOLOG"/>
    <property type="match status" value="1"/>
</dbReference>
<dbReference type="GO" id="GO:0043186">
    <property type="term" value="C:P granule"/>
    <property type="evidence" value="ECO:0007669"/>
    <property type="project" value="TreeGrafter"/>
</dbReference>
<dbReference type="GO" id="GO:0005634">
    <property type="term" value="C:nucleus"/>
    <property type="evidence" value="ECO:0007669"/>
    <property type="project" value="UniProtKB-SubCell"/>
</dbReference>
<evidence type="ECO:0000256" key="4">
    <source>
        <dbReference type="ARBA" id="ARBA00022473"/>
    </source>
</evidence>
<evidence type="ECO:0000256" key="9">
    <source>
        <dbReference type="ARBA" id="ARBA00023242"/>
    </source>
</evidence>
<dbReference type="OMA" id="DHSENTH"/>
<feature type="domain" description="HMG box" evidence="13">
    <location>
        <begin position="6"/>
        <end position="77"/>
    </location>
</feature>
<feature type="DNA-binding region" description="HMG box" evidence="11">
    <location>
        <begin position="6"/>
        <end position="77"/>
    </location>
</feature>
<dbReference type="SUPFAM" id="SSF47095">
    <property type="entry name" value="HMG-box"/>
    <property type="match status" value="1"/>
</dbReference>
<dbReference type="RefSeq" id="XP_038065869.1">
    <property type="nucleotide sequence ID" value="XM_038209941.1"/>
</dbReference>
<feature type="compositionally biased region" description="Pro residues" evidence="12">
    <location>
        <begin position="459"/>
        <end position="470"/>
    </location>
</feature>
<keyword evidence="9 11" id="KW-0539">Nucleus</keyword>
<dbReference type="InterPro" id="IPR036910">
    <property type="entry name" value="HMG_box_dom_sf"/>
</dbReference>
<feature type="region of interest" description="Disordered" evidence="12">
    <location>
        <begin position="450"/>
        <end position="518"/>
    </location>
</feature>
<dbReference type="AlphaFoldDB" id="A0A914APB7"/>
<dbReference type="InterPro" id="IPR039259">
    <property type="entry name" value="Protein_maelstrom"/>
</dbReference>
<evidence type="ECO:0000256" key="11">
    <source>
        <dbReference type="PROSITE-ProRule" id="PRU00267"/>
    </source>
</evidence>
<dbReference type="GO" id="GO:0043565">
    <property type="term" value="F:sequence-specific DNA binding"/>
    <property type="evidence" value="ECO:0007669"/>
    <property type="project" value="TreeGrafter"/>
</dbReference>
<dbReference type="EnsemblMetazoa" id="XM_038209941.1">
    <property type="protein sequence ID" value="XP_038065869.1"/>
    <property type="gene ID" value="LOC119735966"/>
</dbReference>
<feature type="region of interest" description="Disordered" evidence="12">
    <location>
        <begin position="352"/>
        <end position="434"/>
    </location>
</feature>
<dbReference type="Proteomes" id="UP000887568">
    <property type="component" value="Unplaced"/>
</dbReference>
<keyword evidence="15" id="KW-1185">Reference proteome</keyword>
<sequence length="518" mass="57869">MPPKKKNRKQNGFYMYMIDKKRSFEIDLNRDLTMADLVSLAHPGWKELSDEEKLKYNVRAKTYSQERKYEEAESSGKMDCTGQLISERVDRMALNETRRSRERRQLIEKWPAGHAVCMETFYMIAFETLCELPNDQGYLPCEISCVSYSLYAGIIDVFHKFIEPGRLPVGYRFQCQHKSDNTHKIPIQYFELATDNYRQLWLDLCDFLNPQRQSAFPPVFCQLQRRNEVEGCLRWLSDRAGVPNRLAKVFEMEVLVCELFVHGGAKPPSHSACTGLLTTSAFDYEADTRCKYHEDNEVAMDNCALGKAKKNCFCLSDSLASTYNIELTSKHLPERLDVSTCLVIPPSVYGIQFSNAKPKPKPPPSSVARGRGLDVDHKRREPTPGANAATNTATNSTVQNGMDKPAAQEEPLRRPTSVSVTGMLATKQVQPMKDREMGTKMAMLQPSAGAPSKFALPASAPPPTSLPLPVPSWQGTPGASSDQGDLPSNAASNMPVQSSFGLGRGFGRGIRRGTNPNH</sequence>
<evidence type="ECO:0000256" key="8">
    <source>
        <dbReference type="ARBA" id="ARBA00023158"/>
    </source>
</evidence>
<evidence type="ECO:0000313" key="15">
    <source>
        <dbReference type="Proteomes" id="UP000887568"/>
    </source>
</evidence>
<dbReference type="InterPro" id="IPR009071">
    <property type="entry name" value="HMG_box_dom"/>
</dbReference>
<dbReference type="Pfam" id="PF13017">
    <property type="entry name" value="Maelstrom"/>
    <property type="match status" value="1"/>
</dbReference>
<dbReference type="EnsemblMetazoa" id="XM_038209942.1">
    <property type="protein sequence ID" value="XP_038065870.1"/>
    <property type="gene ID" value="LOC119735966"/>
</dbReference>
<feature type="compositionally biased region" description="Polar residues" evidence="12">
    <location>
        <begin position="473"/>
        <end position="483"/>
    </location>
</feature>
<comment type="similarity">
    <text evidence="3">Belongs to the maelstrom family.</text>
</comment>
<dbReference type="Gene3D" id="1.10.30.10">
    <property type="entry name" value="High mobility group box domain"/>
    <property type="match status" value="1"/>
</dbReference>
<evidence type="ECO:0000313" key="14">
    <source>
        <dbReference type="EnsemblMetazoa" id="XP_038065870.1"/>
    </source>
</evidence>
<protein>
    <recommendedName>
        <fullName evidence="13">HMG box domain-containing protein</fullName>
    </recommendedName>
</protein>
<feature type="compositionally biased region" description="Low complexity" evidence="12">
    <location>
        <begin position="386"/>
        <end position="395"/>
    </location>
</feature>
<name>A0A914APB7_PATMI</name>
<evidence type="ECO:0000256" key="3">
    <source>
        <dbReference type="ARBA" id="ARBA00007057"/>
    </source>
</evidence>
<evidence type="ECO:0000256" key="5">
    <source>
        <dbReference type="ARBA" id="ARBA00022490"/>
    </source>
</evidence>
<dbReference type="RefSeq" id="XP_038065870.1">
    <property type="nucleotide sequence ID" value="XM_038209942.1"/>
</dbReference>
<dbReference type="GO" id="GO:0007140">
    <property type="term" value="P:male meiotic nuclear division"/>
    <property type="evidence" value="ECO:0007669"/>
    <property type="project" value="TreeGrafter"/>
</dbReference>
<evidence type="ECO:0000256" key="1">
    <source>
        <dbReference type="ARBA" id="ARBA00004123"/>
    </source>
</evidence>
<evidence type="ECO:0000256" key="10">
    <source>
        <dbReference type="ARBA" id="ARBA00023254"/>
    </source>
</evidence>
<dbReference type="GO" id="GO:0007283">
    <property type="term" value="P:spermatogenesis"/>
    <property type="evidence" value="ECO:0007669"/>
    <property type="project" value="TreeGrafter"/>
</dbReference>
<dbReference type="PROSITE" id="PS50118">
    <property type="entry name" value="HMG_BOX_2"/>
    <property type="match status" value="1"/>
</dbReference>
<evidence type="ECO:0000256" key="7">
    <source>
        <dbReference type="ARBA" id="ARBA00023125"/>
    </source>
</evidence>
<dbReference type="OrthoDB" id="24555at2759"/>
<dbReference type="GeneID" id="119735966"/>
<evidence type="ECO:0000256" key="2">
    <source>
        <dbReference type="ARBA" id="ARBA00004496"/>
    </source>
</evidence>
<evidence type="ECO:0000259" key="13">
    <source>
        <dbReference type="PROSITE" id="PS50118"/>
    </source>
</evidence>
<keyword evidence="5" id="KW-0963">Cytoplasm</keyword>
<keyword evidence="7 11" id="KW-0238">DNA-binding</keyword>
<keyword evidence="8" id="KW-0943">RNA-mediated gene silencing</keyword>
<dbReference type="GO" id="GO:0030154">
    <property type="term" value="P:cell differentiation"/>
    <property type="evidence" value="ECO:0007669"/>
    <property type="project" value="UniProtKB-KW"/>
</dbReference>
<keyword evidence="4" id="KW-0217">Developmental protein</keyword>
<keyword evidence="10" id="KW-0469">Meiosis</keyword>
<proteinExistence type="inferred from homology"/>
<feature type="compositionally biased region" description="Basic and acidic residues" evidence="12">
    <location>
        <begin position="371"/>
        <end position="382"/>
    </location>
</feature>